<proteinExistence type="predicted"/>
<name>A0A9D4M8X3_DREPO</name>
<evidence type="ECO:0000313" key="1">
    <source>
        <dbReference type="EMBL" id="KAH3871389.1"/>
    </source>
</evidence>
<keyword evidence="2" id="KW-1185">Reference proteome</keyword>
<dbReference type="AlphaFoldDB" id="A0A9D4M8X3"/>
<sequence length="56" mass="6838">MHVHSVACRTDREPECSRFHYEKQLLEKMVRMEFNMERLQQRLDIVSEPFAKLNVM</sequence>
<reference evidence="1" key="1">
    <citation type="journal article" date="2019" name="bioRxiv">
        <title>The Genome of the Zebra Mussel, Dreissena polymorpha: A Resource for Invasive Species Research.</title>
        <authorList>
            <person name="McCartney M.A."/>
            <person name="Auch B."/>
            <person name="Kono T."/>
            <person name="Mallez S."/>
            <person name="Zhang Y."/>
            <person name="Obille A."/>
            <person name="Becker A."/>
            <person name="Abrahante J.E."/>
            <person name="Garbe J."/>
            <person name="Badalamenti J.P."/>
            <person name="Herman A."/>
            <person name="Mangelson H."/>
            <person name="Liachko I."/>
            <person name="Sullivan S."/>
            <person name="Sone E.D."/>
            <person name="Koren S."/>
            <person name="Silverstein K.A.T."/>
            <person name="Beckman K.B."/>
            <person name="Gohl D.M."/>
        </authorList>
    </citation>
    <scope>NUCLEOTIDE SEQUENCE</scope>
    <source>
        <strain evidence="1">Duluth1</strain>
        <tissue evidence="1">Whole animal</tissue>
    </source>
</reference>
<accession>A0A9D4M8X3</accession>
<dbReference type="EMBL" id="JAIWYP010000002">
    <property type="protein sequence ID" value="KAH3871389.1"/>
    <property type="molecule type" value="Genomic_DNA"/>
</dbReference>
<protein>
    <submittedName>
        <fullName evidence="1">Uncharacterized protein</fullName>
    </submittedName>
</protein>
<comment type="caution">
    <text evidence="1">The sequence shown here is derived from an EMBL/GenBank/DDBJ whole genome shotgun (WGS) entry which is preliminary data.</text>
</comment>
<gene>
    <name evidence="1" type="ORF">DPMN_034589</name>
</gene>
<evidence type="ECO:0000313" key="2">
    <source>
        <dbReference type="Proteomes" id="UP000828390"/>
    </source>
</evidence>
<reference evidence="1" key="2">
    <citation type="submission" date="2020-11" db="EMBL/GenBank/DDBJ databases">
        <authorList>
            <person name="McCartney M.A."/>
            <person name="Auch B."/>
            <person name="Kono T."/>
            <person name="Mallez S."/>
            <person name="Becker A."/>
            <person name="Gohl D.M."/>
            <person name="Silverstein K.A.T."/>
            <person name="Koren S."/>
            <person name="Bechman K.B."/>
            <person name="Herman A."/>
            <person name="Abrahante J.E."/>
            <person name="Garbe J."/>
        </authorList>
    </citation>
    <scope>NUCLEOTIDE SEQUENCE</scope>
    <source>
        <strain evidence="1">Duluth1</strain>
        <tissue evidence="1">Whole animal</tissue>
    </source>
</reference>
<dbReference type="Proteomes" id="UP000828390">
    <property type="component" value="Unassembled WGS sequence"/>
</dbReference>
<organism evidence="1 2">
    <name type="scientific">Dreissena polymorpha</name>
    <name type="common">Zebra mussel</name>
    <name type="synonym">Mytilus polymorpha</name>
    <dbReference type="NCBI Taxonomy" id="45954"/>
    <lineage>
        <taxon>Eukaryota</taxon>
        <taxon>Metazoa</taxon>
        <taxon>Spiralia</taxon>
        <taxon>Lophotrochozoa</taxon>
        <taxon>Mollusca</taxon>
        <taxon>Bivalvia</taxon>
        <taxon>Autobranchia</taxon>
        <taxon>Heteroconchia</taxon>
        <taxon>Euheterodonta</taxon>
        <taxon>Imparidentia</taxon>
        <taxon>Neoheterodontei</taxon>
        <taxon>Myida</taxon>
        <taxon>Dreissenoidea</taxon>
        <taxon>Dreissenidae</taxon>
        <taxon>Dreissena</taxon>
    </lineage>
</organism>